<dbReference type="OMA" id="FHEACEN"/>
<evidence type="ECO:0000313" key="3">
    <source>
        <dbReference type="EMBL" id="GAW79904.1"/>
    </source>
</evidence>
<organism evidence="3 4">
    <name type="scientific">Plasmodium gonderi</name>
    <dbReference type="NCBI Taxonomy" id="77519"/>
    <lineage>
        <taxon>Eukaryota</taxon>
        <taxon>Sar</taxon>
        <taxon>Alveolata</taxon>
        <taxon>Apicomplexa</taxon>
        <taxon>Aconoidasida</taxon>
        <taxon>Haemosporida</taxon>
        <taxon>Plasmodiidae</taxon>
        <taxon>Plasmodium</taxon>
        <taxon>Plasmodium (Plasmodium)</taxon>
    </lineage>
</organism>
<feature type="compositionally biased region" description="Gly residues" evidence="2">
    <location>
        <begin position="835"/>
        <end position="846"/>
    </location>
</feature>
<name>A0A1Y1JIJ7_PLAGO</name>
<dbReference type="RefSeq" id="XP_028542493.1">
    <property type="nucleotide sequence ID" value="XM_028686692.1"/>
</dbReference>
<dbReference type="Proteomes" id="UP000195521">
    <property type="component" value="Unassembled WGS sequence"/>
</dbReference>
<evidence type="ECO:0000256" key="1">
    <source>
        <dbReference type="SAM" id="Coils"/>
    </source>
</evidence>
<feature type="region of interest" description="Disordered" evidence="2">
    <location>
        <begin position="722"/>
        <end position="752"/>
    </location>
</feature>
<feature type="coiled-coil region" evidence="1">
    <location>
        <begin position="489"/>
        <end position="603"/>
    </location>
</feature>
<feature type="compositionally biased region" description="Polar residues" evidence="2">
    <location>
        <begin position="851"/>
        <end position="875"/>
    </location>
</feature>
<feature type="region of interest" description="Disordered" evidence="2">
    <location>
        <begin position="797"/>
        <end position="881"/>
    </location>
</feature>
<feature type="coiled-coil region" evidence="1">
    <location>
        <begin position="321"/>
        <end position="416"/>
    </location>
</feature>
<dbReference type="AlphaFoldDB" id="A0A1Y1JIJ7"/>
<accession>A0A1Y1JIJ7</accession>
<keyword evidence="1" id="KW-0175">Coiled coil</keyword>
<reference evidence="4" key="1">
    <citation type="submission" date="2017-04" db="EMBL/GenBank/DDBJ databases">
        <title>Plasmodium gonderi genome.</title>
        <authorList>
            <person name="Arisue N."/>
            <person name="Honma H."/>
            <person name="Kawai S."/>
            <person name="Tougan T."/>
            <person name="Tanabe K."/>
            <person name="Horii T."/>
        </authorList>
    </citation>
    <scope>NUCLEOTIDE SEQUENCE [LARGE SCALE GENOMIC DNA]</scope>
    <source>
        <strain evidence="4">ATCC 30045</strain>
    </source>
</reference>
<protein>
    <submittedName>
        <fullName evidence="3">Uncharacterized protein</fullName>
    </submittedName>
</protein>
<comment type="caution">
    <text evidence="3">The sequence shown here is derived from an EMBL/GenBank/DDBJ whole genome shotgun (WGS) entry which is preliminary data.</text>
</comment>
<gene>
    <name evidence="3" type="ORF">PGO_060480</name>
</gene>
<feature type="coiled-coil region" evidence="1">
    <location>
        <begin position="110"/>
        <end position="169"/>
    </location>
</feature>
<keyword evidence="4" id="KW-1185">Reference proteome</keyword>
<dbReference type="EMBL" id="BDQF01000007">
    <property type="protein sequence ID" value="GAW79904.1"/>
    <property type="molecule type" value="Genomic_DNA"/>
</dbReference>
<dbReference type="OrthoDB" id="372036at2759"/>
<evidence type="ECO:0000256" key="2">
    <source>
        <dbReference type="SAM" id="MobiDB-lite"/>
    </source>
</evidence>
<feature type="coiled-coil region" evidence="1">
    <location>
        <begin position="237"/>
        <end position="292"/>
    </location>
</feature>
<dbReference type="GeneID" id="39746616"/>
<evidence type="ECO:0000313" key="4">
    <source>
        <dbReference type="Proteomes" id="UP000195521"/>
    </source>
</evidence>
<feature type="compositionally biased region" description="Polar residues" evidence="2">
    <location>
        <begin position="722"/>
        <end position="732"/>
    </location>
</feature>
<feature type="compositionally biased region" description="Low complexity" evidence="2">
    <location>
        <begin position="739"/>
        <end position="751"/>
    </location>
</feature>
<proteinExistence type="predicted"/>
<sequence>MISRENTQNGCSWDTKKDADVIGGSCHKSSTVKKKFNYRMDSFIEFTENLKNRVCLMESQNKTKKTEAENEYLFLKEIGDVCKMSCDYYLETNVNFHEACENFKILFSAFQDSLVNIKKKREEADAIEEELNEIEQEEFHQMKQREEINESLKKEFMELETDVDFMNNESVNITNKIKEVDYQINQHKEAFESFHILAHLNSERISALQNDYKKACSEKEEILRSIEESSTSMGLEKDNLVLQKNQMEEQKEKLLAKEKELAQKKEKLTIQKSEMNSNNERIKAQVQFLQNQISSQEYFLSVIKCGLEGTVRTRKELDDTSGHIKQEINKVQEMMENVRREEVEEKGKFQELDVKVKQLNMEFQKGEVQLEESKDAERELLQKIQEEKRKSSQNMLKDLIKEKKLVDDDIDRYQEEARNLVLREERKLIGGEFLSVSLLDANVGNVEMVEDEMKKDGMVFPDKVSMPNEETIDTMNPLDAKSRMSKSLVKELEGILEKMKIRIKEEQNELWKKEREEEKINIRISEMEGKIKEEESREKKLDIWVDEKREELKSIKEREKDGESKLSYVQETIKEMKLNYEEKEKKKKEIESEMQQFKEMEDNKMLQLQKEYQDRTKNLYESKNGNMGISSVEKKKMKDDMDSYSEKIKQEYDLKKSHFEKAEREKYEQMNIQLDGEFKRKEDLIAYYEELIYKQENMRKVQNETNSHDRIISVENFKKIDNNQLNRSNSTTENRKSSQKNSINNNTNNYKLHNMSDKYKFGYFDVTSPEAIRKSMNIPSRSVKSPHIARLLEKIKNRKDSQNFAGPKNTPVNQVSTRESRRSRSIGGMSKRGNVGKGGKSGGNGAEGSSRNSSVNGAGSKPSHNARAQKSNTSFDLFHHL</sequence>